<dbReference type="InterPro" id="IPR017850">
    <property type="entry name" value="Alkaline_phosphatase_core_sf"/>
</dbReference>
<comment type="caution">
    <text evidence="1">The sequence shown here is derived from an EMBL/GenBank/DDBJ whole genome shotgun (WGS) entry which is preliminary data.</text>
</comment>
<dbReference type="SUPFAM" id="SSF53649">
    <property type="entry name" value="Alkaline phosphatase-like"/>
    <property type="match status" value="1"/>
</dbReference>
<dbReference type="Gene3D" id="3.40.720.10">
    <property type="entry name" value="Alkaline Phosphatase, subunit A"/>
    <property type="match status" value="1"/>
</dbReference>
<evidence type="ECO:0000313" key="2">
    <source>
        <dbReference type="Proteomes" id="UP001595925"/>
    </source>
</evidence>
<organism evidence="1 2">
    <name type="scientific">Saliphagus infecundisoli</name>
    <dbReference type="NCBI Taxonomy" id="1849069"/>
    <lineage>
        <taxon>Archaea</taxon>
        <taxon>Methanobacteriati</taxon>
        <taxon>Methanobacteriota</taxon>
        <taxon>Stenosarchaea group</taxon>
        <taxon>Halobacteria</taxon>
        <taxon>Halobacteriales</taxon>
        <taxon>Natrialbaceae</taxon>
        <taxon>Saliphagus</taxon>
    </lineage>
</organism>
<sequence length="214" mass="24734">MHDTVYVTSNPQLYQNRELIQPALHASINVWDEPGWNEEHGTVLPETVVDHAQRAAQEYSNKRLVVHFMQPHYPFIDSDTTFDKGHMNGDKAENVWGQLIKGELIVDEDTLWKIYADNLDRALPHVKELMKELKGRTVVTADHGNMVGERSFPIPIREWGHPRGIYTEQLVRVPWLIHDNEPRRDIVAERPETTTKNIEEGKVADRLKNLGYAE</sequence>
<dbReference type="Proteomes" id="UP001595925">
    <property type="component" value="Unassembled WGS sequence"/>
</dbReference>
<dbReference type="EMBL" id="JBHSJG010000053">
    <property type="protein sequence ID" value="MFC4989697.1"/>
    <property type="molecule type" value="Genomic_DNA"/>
</dbReference>
<keyword evidence="2" id="KW-1185">Reference proteome</keyword>
<protein>
    <submittedName>
        <fullName evidence="1">Uncharacterized protein</fullName>
    </submittedName>
</protein>
<evidence type="ECO:0000313" key="1">
    <source>
        <dbReference type="EMBL" id="MFC4989697.1"/>
    </source>
</evidence>
<proteinExistence type="predicted"/>
<dbReference type="AlphaFoldDB" id="A0ABD5QIV4"/>
<reference evidence="1 2" key="1">
    <citation type="journal article" date="2019" name="Int. J. Syst. Evol. Microbiol.">
        <title>The Global Catalogue of Microorganisms (GCM) 10K type strain sequencing project: providing services to taxonomists for standard genome sequencing and annotation.</title>
        <authorList>
            <consortium name="The Broad Institute Genomics Platform"/>
            <consortium name="The Broad Institute Genome Sequencing Center for Infectious Disease"/>
            <person name="Wu L."/>
            <person name="Ma J."/>
        </authorList>
    </citation>
    <scope>NUCLEOTIDE SEQUENCE [LARGE SCALE GENOMIC DNA]</scope>
    <source>
        <strain evidence="1 2">CGMCC 1.15824</strain>
    </source>
</reference>
<name>A0ABD5QIV4_9EURY</name>
<gene>
    <name evidence="1" type="ORF">ACFPFO_18430</name>
</gene>
<dbReference type="RefSeq" id="WP_380683799.1">
    <property type="nucleotide sequence ID" value="NZ_JBHSJG010000053.1"/>
</dbReference>
<accession>A0ABD5QIV4</accession>